<protein>
    <recommendedName>
        <fullName evidence="1">ATP-dependent DNA helicase</fullName>
        <ecNumber evidence="1">5.6.2.3</ecNumber>
    </recommendedName>
</protein>
<dbReference type="AlphaFoldDB" id="A0ABD3EJY5"/>
<keyword evidence="1" id="KW-0067">ATP-binding</keyword>
<keyword evidence="1" id="KW-0234">DNA repair</keyword>
<dbReference type="GO" id="GO:0006310">
    <property type="term" value="P:DNA recombination"/>
    <property type="evidence" value="ECO:0007669"/>
    <property type="project" value="UniProtKB-KW"/>
</dbReference>
<keyword evidence="1" id="KW-0378">Hydrolase</keyword>
<keyword evidence="1" id="KW-0347">Helicase</keyword>
<organism evidence="3 4">
    <name type="scientific">Castilleja foliolosa</name>
    <dbReference type="NCBI Taxonomy" id="1961234"/>
    <lineage>
        <taxon>Eukaryota</taxon>
        <taxon>Viridiplantae</taxon>
        <taxon>Streptophyta</taxon>
        <taxon>Embryophyta</taxon>
        <taxon>Tracheophyta</taxon>
        <taxon>Spermatophyta</taxon>
        <taxon>Magnoliopsida</taxon>
        <taxon>eudicotyledons</taxon>
        <taxon>Gunneridae</taxon>
        <taxon>Pentapetalae</taxon>
        <taxon>asterids</taxon>
        <taxon>lamiids</taxon>
        <taxon>Lamiales</taxon>
        <taxon>Orobanchaceae</taxon>
        <taxon>Pedicularideae</taxon>
        <taxon>Castillejinae</taxon>
        <taxon>Castilleja</taxon>
    </lineage>
</organism>
<reference evidence="4" key="1">
    <citation type="journal article" date="2024" name="IScience">
        <title>Strigolactones Initiate the Formation of Haustorium-like Structures in Castilleja.</title>
        <authorList>
            <person name="Buerger M."/>
            <person name="Peterson D."/>
            <person name="Chory J."/>
        </authorList>
    </citation>
    <scope>NUCLEOTIDE SEQUENCE [LARGE SCALE GENOMIC DNA]</scope>
</reference>
<name>A0ABD3EJY5_9LAMI</name>
<dbReference type="InterPro" id="IPR027417">
    <property type="entry name" value="P-loop_NTPase"/>
</dbReference>
<keyword evidence="1" id="KW-0233">DNA recombination</keyword>
<evidence type="ECO:0000256" key="1">
    <source>
        <dbReference type="RuleBase" id="RU363044"/>
    </source>
</evidence>
<dbReference type="Proteomes" id="UP001632038">
    <property type="component" value="Unassembled WGS sequence"/>
</dbReference>
<evidence type="ECO:0000259" key="2">
    <source>
        <dbReference type="Pfam" id="PF05970"/>
    </source>
</evidence>
<evidence type="ECO:0000313" key="3">
    <source>
        <dbReference type="EMBL" id="KAL3654618.1"/>
    </source>
</evidence>
<dbReference type="GO" id="GO:0005524">
    <property type="term" value="F:ATP binding"/>
    <property type="evidence" value="ECO:0007669"/>
    <property type="project" value="UniProtKB-KW"/>
</dbReference>
<comment type="cofactor">
    <cofactor evidence="1">
        <name>Mg(2+)</name>
        <dbReference type="ChEBI" id="CHEBI:18420"/>
    </cofactor>
</comment>
<dbReference type="EC" id="5.6.2.3" evidence="1"/>
<comment type="caution">
    <text evidence="3">The sequence shown here is derived from an EMBL/GenBank/DDBJ whole genome shotgun (WGS) entry which is preliminary data.</text>
</comment>
<comment type="similarity">
    <text evidence="1">Belongs to the helicase family.</text>
</comment>
<proteinExistence type="inferred from homology"/>
<accession>A0ABD3EJY5</accession>
<comment type="catalytic activity">
    <reaction evidence="1">
        <text>ATP + H2O = ADP + phosphate + H(+)</text>
        <dbReference type="Rhea" id="RHEA:13065"/>
        <dbReference type="ChEBI" id="CHEBI:15377"/>
        <dbReference type="ChEBI" id="CHEBI:15378"/>
        <dbReference type="ChEBI" id="CHEBI:30616"/>
        <dbReference type="ChEBI" id="CHEBI:43474"/>
        <dbReference type="ChEBI" id="CHEBI:456216"/>
        <dbReference type="EC" id="5.6.2.3"/>
    </reaction>
</comment>
<evidence type="ECO:0000313" key="4">
    <source>
        <dbReference type="Proteomes" id="UP001632038"/>
    </source>
</evidence>
<dbReference type="PANTHER" id="PTHR10492:SF57">
    <property type="entry name" value="ATP-DEPENDENT DNA HELICASE"/>
    <property type="match status" value="1"/>
</dbReference>
<dbReference type="PANTHER" id="PTHR10492">
    <property type="match status" value="1"/>
</dbReference>
<dbReference type="GO" id="GO:0016787">
    <property type="term" value="F:hydrolase activity"/>
    <property type="evidence" value="ECO:0007669"/>
    <property type="project" value="UniProtKB-KW"/>
</dbReference>
<dbReference type="Pfam" id="PF05970">
    <property type="entry name" value="PIF1"/>
    <property type="match status" value="1"/>
</dbReference>
<feature type="domain" description="DNA helicase Pif1-like DEAD-box helicase" evidence="2">
    <location>
        <begin position="103"/>
        <end position="149"/>
    </location>
</feature>
<keyword evidence="1" id="KW-0227">DNA damage</keyword>
<dbReference type="SUPFAM" id="SSF52540">
    <property type="entry name" value="P-loop containing nucleoside triphosphate hydrolases"/>
    <property type="match status" value="1"/>
</dbReference>
<gene>
    <name evidence="3" type="ORF">CASFOL_001603</name>
</gene>
<dbReference type="GO" id="GO:0043139">
    <property type="term" value="F:5'-3' DNA helicase activity"/>
    <property type="evidence" value="ECO:0007669"/>
    <property type="project" value="UniProtKB-EC"/>
</dbReference>
<keyword evidence="4" id="KW-1185">Reference proteome</keyword>
<sequence length="160" mass="18025">MGDTGKSQASRRVVQRFYRSGGPSNKSLEFFFHDLESDIKNLTLIEIEKLLKQHSKSLRDYEGMSFPEDDGIVIGYSRLISDELNYDRKALALEDDRLISNMTSQLKGVYSKITIGVKSNCGGLFFVYGYGGTGKTYFWRTLSSALRSEVILSSMLPPVE</sequence>
<keyword evidence="1" id="KW-0547">Nucleotide-binding</keyword>
<dbReference type="GO" id="GO:0006281">
    <property type="term" value="P:DNA repair"/>
    <property type="evidence" value="ECO:0007669"/>
    <property type="project" value="UniProtKB-KW"/>
</dbReference>
<dbReference type="EMBL" id="JAVIJP010000004">
    <property type="protein sequence ID" value="KAL3654618.1"/>
    <property type="molecule type" value="Genomic_DNA"/>
</dbReference>
<dbReference type="InterPro" id="IPR010285">
    <property type="entry name" value="DNA_helicase_pif1-like_DEAD"/>
</dbReference>